<evidence type="ECO:0000256" key="2">
    <source>
        <dbReference type="ARBA" id="ARBA00004496"/>
    </source>
</evidence>
<dbReference type="GO" id="GO:0052906">
    <property type="term" value="F:tRNA (guanine(37)-N1)-methyltransferase activity"/>
    <property type="evidence" value="ECO:0007669"/>
    <property type="project" value="UniProtKB-UniRule"/>
</dbReference>
<keyword evidence="11 15" id="KW-0819">tRNA processing</keyword>
<dbReference type="RefSeq" id="WP_094236928.1">
    <property type="nucleotide sequence ID" value="NZ_CP022657.1"/>
</dbReference>
<keyword evidence="8 15" id="KW-0489">Methyltransferase</keyword>
<dbReference type="NCBIfam" id="TIGR00088">
    <property type="entry name" value="trmD"/>
    <property type="match status" value="1"/>
</dbReference>
<protein>
    <recommendedName>
        <fullName evidence="6 15">tRNA (guanine-N(1)-)-methyltransferase</fullName>
        <ecNumber evidence="5 15">2.1.1.228</ecNumber>
    </recommendedName>
    <alternativeName>
        <fullName evidence="12 15">M1G-methyltransferase</fullName>
    </alternativeName>
    <alternativeName>
        <fullName evidence="13 15">tRNA [GM37] methyltransferase</fullName>
    </alternativeName>
</protein>
<keyword evidence="10 15" id="KW-0949">S-adenosyl-L-methionine</keyword>
<dbReference type="InterPro" id="IPR023148">
    <property type="entry name" value="tRNA_m1G_MeTrfase_C_sf"/>
</dbReference>
<dbReference type="Gene3D" id="3.40.1280.10">
    <property type="match status" value="1"/>
</dbReference>
<keyword evidence="20" id="KW-1185">Reference proteome</keyword>
<organism evidence="19 20">
    <name type="scientific">Tumebacillus algifaecis</name>
    <dbReference type="NCBI Taxonomy" id="1214604"/>
    <lineage>
        <taxon>Bacteria</taxon>
        <taxon>Bacillati</taxon>
        <taxon>Bacillota</taxon>
        <taxon>Bacilli</taxon>
        <taxon>Bacillales</taxon>
        <taxon>Alicyclobacillaceae</taxon>
        <taxon>Tumebacillus</taxon>
    </lineage>
</organism>
<evidence type="ECO:0000256" key="12">
    <source>
        <dbReference type="ARBA" id="ARBA00029736"/>
    </source>
</evidence>
<feature type="domain" description="tRNA methyltransferase TRMD/TRM10-type" evidence="18">
    <location>
        <begin position="1"/>
        <end position="224"/>
    </location>
</feature>
<evidence type="ECO:0000256" key="3">
    <source>
        <dbReference type="ARBA" id="ARBA00007630"/>
    </source>
</evidence>
<comment type="function">
    <text evidence="1 15 17">Specifically methylates guanosine-37 in various tRNAs.</text>
</comment>
<feature type="binding site" evidence="15 16">
    <location>
        <position position="112"/>
    </location>
    <ligand>
        <name>S-adenosyl-L-methionine</name>
        <dbReference type="ChEBI" id="CHEBI:59789"/>
    </ligand>
</feature>
<dbReference type="SUPFAM" id="SSF75217">
    <property type="entry name" value="alpha/beta knot"/>
    <property type="match status" value="1"/>
</dbReference>
<evidence type="ECO:0000256" key="15">
    <source>
        <dbReference type="HAMAP-Rule" id="MF_00605"/>
    </source>
</evidence>
<dbReference type="EC" id="2.1.1.228" evidence="5 15"/>
<proteinExistence type="inferred from homology"/>
<dbReference type="GO" id="GO:0005829">
    <property type="term" value="C:cytosol"/>
    <property type="evidence" value="ECO:0007669"/>
    <property type="project" value="TreeGrafter"/>
</dbReference>
<dbReference type="AlphaFoldDB" id="A0A223D2G7"/>
<dbReference type="InterPro" id="IPR029026">
    <property type="entry name" value="tRNA_m1G_MTases_N"/>
</dbReference>
<dbReference type="PANTHER" id="PTHR46417">
    <property type="entry name" value="TRNA (GUANINE-N(1)-)-METHYLTRANSFERASE"/>
    <property type="match status" value="1"/>
</dbReference>
<sequence length="246" mass="27905">MRIDIVTIFPEMFEGVVGTSIIGRARTQHAVEINLIDFRDYSTNKHNTVDDTPYGGGGGMVLKPEPIFSAVESLVQEGKRPRVILTCPQGEVYSQSKALELAQEEHLIIVSGHYEGYDERIRQHLITDEISIGDYVLTGGELPAMVIVDSIVRLLPGVLGNDTSAVLDSFREPLLEYPHYTRPAEFRGWKVPDILLSGHHGNIEIWRRKESLRRTLLRRPDLMERLELSEQDHKLLAEIKREEGLK</sequence>
<evidence type="ECO:0000313" key="19">
    <source>
        <dbReference type="EMBL" id="ASS75685.1"/>
    </source>
</evidence>
<gene>
    <name evidence="15 19" type="primary">trmD</name>
    <name evidence="19" type="ORF">CIG75_12295</name>
</gene>
<dbReference type="GO" id="GO:0002939">
    <property type="term" value="P:tRNA N1-guanine methylation"/>
    <property type="evidence" value="ECO:0007669"/>
    <property type="project" value="TreeGrafter"/>
</dbReference>
<evidence type="ECO:0000256" key="8">
    <source>
        <dbReference type="ARBA" id="ARBA00022603"/>
    </source>
</evidence>
<dbReference type="PANTHER" id="PTHR46417:SF1">
    <property type="entry name" value="TRNA (GUANINE-N(1)-)-METHYLTRANSFERASE"/>
    <property type="match status" value="1"/>
</dbReference>
<evidence type="ECO:0000256" key="17">
    <source>
        <dbReference type="RuleBase" id="RU003464"/>
    </source>
</evidence>
<dbReference type="Gene3D" id="1.10.1270.20">
    <property type="entry name" value="tRNA(m1g37)methyltransferase, domain 2"/>
    <property type="match status" value="1"/>
</dbReference>
<dbReference type="EMBL" id="CP022657">
    <property type="protein sequence ID" value="ASS75685.1"/>
    <property type="molecule type" value="Genomic_DNA"/>
</dbReference>
<name>A0A223D2G7_9BACL</name>
<dbReference type="InterPro" id="IPR002649">
    <property type="entry name" value="tRNA_m1G_MeTrfase_TrmD"/>
</dbReference>
<comment type="similarity">
    <text evidence="3 15 17">Belongs to the RNA methyltransferase TrmD family.</text>
</comment>
<dbReference type="PIRSF" id="PIRSF000386">
    <property type="entry name" value="tRNA_mtase"/>
    <property type="match status" value="1"/>
</dbReference>
<dbReference type="InterPro" id="IPR029028">
    <property type="entry name" value="Alpha/beta_knot_MTases"/>
</dbReference>
<evidence type="ECO:0000256" key="1">
    <source>
        <dbReference type="ARBA" id="ARBA00002634"/>
    </source>
</evidence>
<evidence type="ECO:0000256" key="5">
    <source>
        <dbReference type="ARBA" id="ARBA00012807"/>
    </source>
</evidence>
<dbReference type="FunFam" id="1.10.1270.20:FF:000001">
    <property type="entry name" value="tRNA (guanine-N(1)-)-methyltransferase"/>
    <property type="match status" value="1"/>
</dbReference>
<comment type="catalytic activity">
    <reaction evidence="14 15 17">
        <text>guanosine(37) in tRNA + S-adenosyl-L-methionine = N(1)-methylguanosine(37) in tRNA + S-adenosyl-L-homocysteine + H(+)</text>
        <dbReference type="Rhea" id="RHEA:36899"/>
        <dbReference type="Rhea" id="RHEA-COMP:10145"/>
        <dbReference type="Rhea" id="RHEA-COMP:10147"/>
        <dbReference type="ChEBI" id="CHEBI:15378"/>
        <dbReference type="ChEBI" id="CHEBI:57856"/>
        <dbReference type="ChEBI" id="CHEBI:59789"/>
        <dbReference type="ChEBI" id="CHEBI:73542"/>
        <dbReference type="ChEBI" id="CHEBI:74269"/>
        <dbReference type="EC" id="2.1.1.228"/>
    </reaction>
</comment>
<evidence type="ECO:0000259" key="18">
    <source>
        <dbReference type="Pfam" id="PF01746"/>
    </source>
</evidence>
<evidence type="ECO:0000256" key="11">
    <source>
        <dbReference type="ARBA" id="ARBA00022694"/>
    </source>
</evidence>
<comment type="subunit">
    <text evidence="4 15 17">Homodimer.</text>
</comment>
<dbReference type="InterPro" id="IPR016009">
    <property type="entry name" value="tRNA_MeTrfase_TRMD/TRM10"/>
</dbReference>
<dbReference type="OrthoDB" id="9807416at2"/>
<dbReference type="Proteomes" id="UP000214688">
    <property type="component" value="Chromosome"/>
</dbReference>
<evidence type="ECO:0000256" key="14">
    <source>
        <dbReference type="ARBA" id="ARBA00047783"/>
    </source>
</evidence>
<feature type="binding site" evidence="15 16">
    <location>
        <begin position="132"/>
        <end position="137"/>
    </location>
    <ligand>
        <name>S-adenosyl-L-methionine</name>
        <dbReference type="ChEBI" id="CHEBI:59789"/>
    </ligand>
</feature>
<evidence type="ECO:0000256" key="13">
    <source>
        <dbReference type="ARBA" id="ARBA00033392"/>
    </source>
</evidence>
<dbReference type="NCBIfam" id="NF000648">
    <property type="entry name" value="PRK00026.1"/>
    <property type="match status" value="1"/>
</dbReference>
<comment type="subcellular location">
    <subcellularLocation>
        <location evidence="2 15 17">Cytoplasm</location>
    </subcellularLocation>
</comment>
<dbReference type="FunFam" id="3.40.1280.10:FF:000001">
    <property type="entry name" value="tRNA (guanine-N(1)-)-methyltransferase"/>
    <property type="match status" value="1"/>
</dbReference>
<evidence type="ECO:0000256" key="16">
    <source>
        <dbReference type="PIRSR" id="PIRSR000386-1"/>
    </source>
</evidence>
<accession>A0A223D2G7</accession>
<evidence type="ECO:0000313" key="20">
    <source>
        <dbReference type="Proteomes" id="UP000214688"/>
    </source>
</evidence>
<evidence type="ECO:0000256" key="4">
    <source>
        <dbReference type="ARBA" id="ARBA00011738"/>
    </source>
</evidence>
<dbReference type="HAMAP" id="MF_00605">
    <property type="entry name" value="TrmD"/>
    <property type="match status" value="1"/>
</dbReference>
<evidence type="ECO:0000256" key="10">
    <source>
        <dbReference type="ARBA" id="ARBA00022691"/>
    </source>
</evidence>
<dbReference type="KEGG" id="tab:CIG75_12295"/>
<dbReference type="Pfam" id="PF01746">
    <property type="entry name" value="tRNA_m1G_MT"/>
    <property type="match status" value="1"/>
</dbReference>
<dbReference type="CDD" id="cd18080">
    <property type="entry name" value="TrmD-like"/>
    <property type="match status" value="1"/>
</dbReference>
<reference evidence="19 20" key="1">
    <citation type="journal article" date="2015" name="Int. J. Syst. Evol. Microbiol.">
        <title>Tumebacillus algifaecis sp. nov., isolated from decomposing algal scum.</title>
        <authorList>
            <person name="Wu Y.F."/>
            <person name="Zhang B."/>
            <person name="Xing P."/>
            <person name="Wu Q.L."/>
            <person name="Liu S.J."/>
        </authorList>
    </citation>
    <scope>NUCLEOTIDE SEQUENCE [LARGE SCALE GENOMIC DNA]</scope>
    <source>
        <strain evidence="19 20">THMBR28</strain>
    </source>
</reference>
<evidence type="ECO:0000256" key="9">
    <source>
        <dbReference type="ARBA" id="ARBA00022679"/>
    </source>
</evidence>
<evidence type="ECO:0000256" key="7">
    <source>
        <dbReference type="ARBA" id="ARBA00022490"/>
    </source>
</evidence>
<keyword evidence="9 15" id="KW-0808">Transferase</keyword>
<evidence type="ECO:0000256" key="6">
    <source>
        <dbReference type="ARBA" id="ARBA00014679"/>
    </source>
</evidence>
<keyword evidence="7 15" id="KW-0963">Cytoplasm</keyword>